<comment type="caution">
    <text evidence="2">The sequence shown here is derived from an EMBL/GenBank/DDBJ whole genome shotgun (WGS) entry which is preliminary data.</text>
</comment>
<evidence type="ECO:0000313" key="3">
    <source>
        <dbReference type="Proteomes" id="UP000257109"/>
    </source>
</evidence>
<reference evidence="2" key="1">
    <citation type="submission" date="2018-05" db="EMBL/GenBank/DDBJ databases">
        <title>Draft genome of Mucuna pruriens seed.</title>
        <authorList>
            <person name="Nnadi N.E."/>
            <person name="Vos R."/>
            <person name="Hasami M.H."/>
            <person name="Devisetty U.K."/>
            <person name="Aguiy J.C."/>
        </authorList>
    </citation>
    <scope>NUCLEOTIDE SEQUENCE [LARGE SCALE GENOMIC DNA]</scope>
    <source>
        <strain evidence="2">JCA_2017</strain>
    </source>
</reference>
<dbReference type="Proteomes" id="UP000257109">
    <property type="component" value="Unassembled WGS sequence"/>
</dbReference>
<evidence type="ECO:0000256" key="1">
    <source>
        <dbReference type="SAM" id="MobiDB-lite"/>
    </source>
</evidence>
<feature type="compositionally biased region" description="Polar residues" evidence="1">
    <location>
        <begin position="216"/>
        <end position="227"/>
    </location>
</feature>
<organism evidence="2 3">
    <name type="scientific">Mucuna pruriens</name>
    <name type="common">Velvet bean</name>
    <name type="synonym">Dolichos pruriens</name>
    <dbReference type="NCBI Taxonomy" id="157652"/>
    <lineage>
        <taxon>Eukaryota</taxon>
        <taxon>Viridiplantae</taxon>
        <taxon>Streptophyta</taxon>
        <taxon>Embryophyta</taxon>
        <taxon>Tracheophyta</taxon>
        <taxon>Spermatophyta</taxon>
        <taxon>Magnoliopsida</taxon>
        <taxon>eudicotyledons</taxon>
        <taxon>Gunneridae</taxon>
        <taxon>Pentapetalae</taxon>
        <taxon>rosids</taxon>
        <taxon>fabids</taxon>
        <taxon>Fabales</taxon>
        <taxon>Fabaceae</taxon>
        <taxon>Papilionoideae</taxon>
        <taxon>50 kb inversion clade</taxon>
        <taxon>NPAAA clade</taxon>
        <taxon>indigoferoid/millettioid clade</taxon>
        <taxon>Phaseoleae</taxon>
        <taxon>Mucuna</taxon>
    </lineage>
</organism>
<dbReference type="AlphaFoldDB" id="A0A371F634"/>
<keyword evidence="3" id="KW-1185">Reference proteome</keyword>
<proteinExistence type="predicted"/>
<feature type="region of interest" description="Disordered" evidence="1">
    <location>
        <begin position="203"/>
        <end position="227"/>
    </location>
</feature>
<name>A0A371F634_MUCPR</name>
<feature type="non-terminal residue" evidence="2">
    <location>
        <position position="1"/>
    </location>
</feature>
<evidence type="ECO:0000313" key="2">
    <source>
        <dbReference type="EMBL" id="RDX73623.1"/>
    </source>
</evidence>
<gene>
    <name evidence="2" type="ORF">CR513_46747</name>
</gene>
<protein>
    <submittedName>
        <fullName evidence="2">Uncharacterized protein</fullName>
    </submittedName>
</protein>
<sequence>MTTIAGARIQVLTVEQSRQATSRHVIVNEQFLVLGEVKGSERHHILVLNLTQNLHLHLELFFGHHNILQALHHYRGPFLQHRLIRSPHAPLPQHLRRSPQQILQIETNTSLFLSASAEPPVISSFDDDVPASAGAARATAATGFGGFAGCLRRRRKQSSNSSSNNAAARTDPKTIATMAPVESFLDFLYARLGFKSDDGDGAGAGKKGLQAFNGGPQRSTFPANEASGNLDSVLGIEPLRRL</sequence>
<accession>A0A371F634</accession>
<dbReference type="OrthoDB" id="10663305at2759"/>
<dbReference type="EMBL" id="QJKJ01010458">
    <property type="protein sequence ID" value="RDX73623.1"/>
    <property type="molecule type" value="Genomic_DNA"/>
</dbReference>